<keyword evidence="1" id="KW-0812">Transmembrane</keyword>
<reference evidence="2" key="2">
    <citation type="submission" date="2022-01" db="EMBL/GenBank/DDBJ databases">
        <authorList>
            <person name="Hirooka S."/>
            <person name="Miyagishima S.Y."/>
        </authorList>
    </citation>
    <scope>NUCLEOTIDE SEQUENCE</scope>
    <source>
        <strain evidence="2">NBRC 102759</strain>
    </source>
</reference>
<proteinExistence type="predicted"/>
<dbReference type="OrthoDB" id="10341442at2759"/>
<dbReference type="EMBL" id="BQMJ01000004">
    <property type="protein sequence ID" value="GJQ08852.1"/>
    <property type="molecule type" value="Genomic_DNA"/>
</dbReference>
<dbReference type="GO" id="GO:0005975">
    <property type="term" value="P:carbohydrate metabolic process"/>
    <property type="evidence" value="ECO:0007669"/>
    <property type="project" value="InterPro"/>
</dbReference>
<dbReference type="Proteomes" id="UP001061958">
    <property type="component" value="Unassembled WGS sequence"/>
</dbReference>
<protein>
    <submittedName>
        <fullName evidence="2">Uncharacterized protein</fullName>
    </submittedName>
</protein>
<evidence type="ECO:0000256" key="1">
    <source>
        <dbReference type="SAM" id="Phobius"/>
    </source>
</evidence>
<reference evidence="2" key="1">
    <citation type="journal article" date="2022" name="Proc. Natl. Acad. Sci. U.S.A.">
        <title>Life cycle and functional genomics of the unicellular red alga Galdieria for elucidating algal and plant evolution and industrial use.</title>
        <authorList>
            <person name="Hirooka S."/>
            <person name="Itabashi T."/>
            <person name="Ichinose T.M."/>
            <person name="Onuma R."/>
            <person name="Fujiwara T."/>
            <person name="Yamashita S."/>
            <person name="Jong L.W."/>
            <person name="Tomita R."/>
            <person name="Iwane A.H."/>
            <person name="Miyagishima S.Y."/>
        </authorList>
    </citation>
    <scope>NUCLEOTIDE SEQUENCE</scope>
    <source>
        <strain evidence="2">NBRC 102759</strain>
    </source>
</reference>
<accession>A0A9C7PRV8</accession>
<sequence length="368" mass="42462">MIIVFYLPCLSFGKVVQPFLVSSKLPTFWIEDITLEEEDTCWQALSRGISIPDQRAKKLGLVFTLNQNLADISSAKVLPGLKRHGINALFLVDSSSIVSNENILRNIVEQGHYVAIKNISENASKEEIMGDVDVYYRVLEQTPLFVAQKSAITVPVEIPVKMMPIYVGQYDGRAISLEREGDLEDAISQISEISSSFTTLEKMMNLEQLRCTYQKVGCHCRKIRESMFSKWCTNLEEELISRYISFAEYVSIERNFTSQKVKGWLNDVHFFVQRNSEKLESLYESWRYADTAAERTTSIIHLWPKRRIPPISSVNSSCLRKSLQLYKQKSSINYIFDDVHVLIDISALLMLLLLFWLRRKHLQIKKQD</sequence>
<dbReference type="InterPro" id="IPR011330">
    <property type="entry name" value="Glyco_hydro/deAcase_b/a-brl"/>
</dbReference>
<gene>
    <name evidence="2" type="ORF">GpartN1_g643.t1</name>
</gene>
<keyword evidence="1" id="KW-1133">Transmembrane helix</keyword>
<evidence type="ECO:0000313" key="3">
    <source>
        <dbReference type="Proteomes" id="UP001061958"/>
    </source>
</evidence>
<feature type="transmembrane region" description="Helical" evidence="1">
    <location>
        <begin position="339"/>
        <end position="357"/>
    </location>
</feature>
<dbReference type="AlphaFoldDB" id="A0A9C7PRV8"/>
<keyword evidence="1" id="KW-0472">Membrane</keyword>
<name>A0A9C7PRV8_9RHOD</name>
<keyword evidence="3" id="KW-1185">Reference proteome</keyword>
<dbReference type="SUPFAM" id="SSF88713">
    <property type="entry name" value="Glycoside hydrolase/deacetylase"/>
    <property type="match status" value="1"/>
</dbReference>
<organism evidence="2 3">
    <name type="scientific">Galdieria partita</name>
    <dbReference type="NCBI Taxonomy" id="83374"/>
    <lineage>
        <taxon>Eukaryota</taxon>
        <taxon>Rhodophyta</taxon>
        <taxon>Bangiophyceae</taxon>
        <taxon>Galdieriales</taxon>
        <taxon>Galdieriaceae</taxon>
        <taxon>Galdieria</taxon>
    </lineage>
</organism>
<evidence type="ECO:0000313" key="2">
    <source>
        <dbReference type="EMBL" id="GJQ08852.1"/>
    </source>
</evidence>
<comment type="caution">
    <text evidence="2">The sequence shown here is derived from an EMBL/GenBank/DDBJ whole genome shotgun (WGS) entry which is preliminary data.</text>
</comment>